<evidence type="ECO:0000313" key="2">
    <source>
        <dbReference type="Proteomes" id="UP000515307"/>
    </source>
</evidence>
<name>A0A7G7BIX9_9ACTN</name>
<gene>
    <name evidence="1" type="ORF">F0344_12320</name>
</gene>
<sequence length="67" mass="7511">MSVEYGVFEDGECFYDRLHGEAGRRIGEGIAQEMREDPEGEGHTYEVTVICPSHPNKPRHSCPECTA</sequence>
<accession>A0A7G7BIX9</accession>
<keyword evidence="2" id="KW-1185">Reference proteome</keyword>
<evidence type="ECO:0000313" key="1">
    <source>
        <dbReference type="EMBL" id="QNE75294.1"/>
    </source>
</evidence>
<dbReference type="RefSeq" id="WP_185298826.1">
    <property type="nucleotide sequence ID" value="NZ_CP045702.1"/>
</dbReference>
<reference evidence="2" key="1">
    <citation type="submission" date="2019-10" db="EMBL/GenBank/DDBJ databases">
        <title>Antimicrobial potential of Antarctic Bacteria.</title>
        <authorList>
            <person name="Benaud N."/>
            <person name="Edwards R.J."/>
            <person name="Ferrari B.C."/>
        </authorList>
    </citation>
    <scope>NUCLEOTIDE SEQUENCE [LARGE SCALE GENOMIC DNA]</scope>
    <source>
        <strain evidence="2">NBSH44</strain>
    </source>
</reference>
<dbReference type="Proteomes" id="UP000515307">
    <property type="component" value="Chromosome"/>
</dbReference>
<dbReference type="EMBL" id="CP045702">
    <property type="protein sequence ID" value="QNE75294.1"/>
    <property type="molecule type" value="Genomic_DNA"/>
</dbReference>
<proteinExistence type="predicted"/>
<dbReference type="AlphaFoldDB" id="A0A7G7BIX9"/>
<dbReference type="KEGG" id="sfiy:F0344_12320"/>
<protein>
    <submittedName>
        <fullName evidence="1">Uncharacterized protein</fullName>
    </submittedName>
</protein>
<organism evidence="1 2">
    <name type="scientific">Streptomyces finlayi</name>
    <dbReference type="NCBI Taxonomy" id="67296"/>
    <lineage>
        <taxon>Bacteria</taxon>
        <taxon>Bacillati</taxon>
        <taxon>Actinomycetota</taxon>
        <taxon>Actinomycetes</taxon>
        <taxon>Kitasatosporales</taxon>
        <taxon>Streptomycetaceae</taxon>
        <taxon>Streptomyces</taxon>
    </lineage>
</organism>